<evidence type="ECO:0000313" key="3">
    <source>
        <dbReference type="EMBL" id="MBB6142846.1"/>
    </source>
</evidence>
<dbReference type="RefSeq" id="WP_184084531.1">
    <property type="nucleotide sequence ID" value="NZ_JACHEK010000001.1"/>
</dbReference>
<gene>
    <name evidence="3" type="ORF">HNQ77_000784</name>
</gene>
<reference evidence="3 4" key="1">
    <citation type="submission" date="2020-08" db="EMBL/GenBank/DDBJ databases">
        <title>Genomic Encyclopedia of Type Strains, Phase IV (KMG-IV): sequencing the most valuable type-strain genomes for metagenomic binning, comparative biology and taxonomic classification.</title>
        <authorList>
            <person name="Goeker M."/>
        </authorList>
    </citation>
    <scope>NUCLEOTIDE SEQUENCE [LARGE SCALE GENOMIC DNA]</scope>
    <source>
        <strain evidence="3 4">DSM 103733</strain>
    </source>
</reference>
<dbReference type="AlphaFoldDB" id="A0A841JNB2"/>
<dbReference type="SMART" id="SM00028">
    <property type="entry name" value="TPR"/>
    <property type="match status" value="5"/>
</dbReference>
<dbReference type="InterPro" id="IPR019734">
    <property type="entry name" value="TPR_rpt"/>
</dbReference>
<dbReference type="InterPro" id="IPR011990">
    <property type="entry name" value="TPR-like_helical_dom_sf"/>
</dbReference>
<dbReference type="SUPFAM" id="SSF48452">
    <property type="entry name" value="TPR-like"/>
    <property type="match status" value="2"/>
</dbReference>
<dbReference type="Pfam" id="PF12770">
    <property type="entry name" value="CHAT"/>
    <property type="match status" value="1"/>
</dbReference>
<proteinExistence type="predicted"/>
<accession>A0A841JNB2</accession>
<dbReference type="PANTHER" id="PTHR10098">
    <property type="entry name" value="RAPSYN-RELATED"/>
    <property type="match status" value="1"/>
</dbReference>
<name>A0A841JNB2_9BACT</name>
<dbReference type="Pfam" id="PF17874">
    <property type="entry name" value="TPR_MalT"/>
    <property type="match status" value="1"/>
</dbReference>
<dbReference type="EMBL" id="JACHEK010000001">
    <property type="protein sequence ID" value="MBB6142846.1"/>
    <property type="molecule type" value="Genomic_DNA"/>
</dbReference>
<feature type="domain" description="MalT-like TPR region" evidence="2">
    <location>
        <begin position="81"/>
        <end position="312"/>
    </location>
</feature>
<protein>
    <submittedName>
        <fullName evidence="3">CHAT domain-containing protein</fullName>
    </submittedName>
</protein>
<evidence type="ECO:0000313" key="4">
    <source>
        <dbReference type="Proteomes" id="UP000538666"/>
    </source>
</evidence>
<keyword evidence="4" id="KW-1185">Reference proteome</keyword>
<dbReference type="Gene3D" id="1.25.40.10">
    <property type="entry name" value="Tetratricopeptide repeat domain"/>
    <property type="match status" value="1"/>
</dbReference>
<evidence type="ECO:0000259" key="2">
    <source>
        <dbReference type="Pfam" id="PF17874"/>
    </source>
</evidence>
<sequence length="687" mass="75606">MLRTEAQVLVYRNDLAAASSLFRESQRFAHEHHDTFLEATDLLNLGLVALEMGRYDEALASLSGAADFARTAQARQVVEAAFGNLGVAYFYLGDFQKALLNFEQAEVQAKEIGTTSAQGSWLWDAGASYYQLGNLAQAKDCFEEALKIAQSIHAPDEIAGISAQLAFLFYQEGRFDLARAQAEQALDAARAAGDKSAELEPHFLEARLAARQANRQDAEQMLIQVEKESAERPALQWEVENALADFYSEKGEGIRAERWYRRSIQTFEDQRASVKDEELKLPFFANGDALYRDYAYFLIASHRPDEALRLLDLGRARTLEEGLGLAENNPHSSQTKTDPRAVAAKLNAAILFYSLGPDKSYLWAITGRQTALFTLPRQSEIESLVQRYQKDILRSGDPLHDSDESGKLLYDTLIAPAASMLSKGSRVFVIPDGGLNNLNFETLLAPGPDDLHYWIEDVTVTNTNSIRLLARPDAPRNVADPKNLLLIGNPISPAKEYEDLPNAAAEISGVEKHFAPLRQRTLTQAQAVPAAYSANQPGRFAYIHFVAHGTASRLSPLDSAVVLSATPGHPEDFKLYARDIVRTPVHAQLVTISACYGSGLRAYAGEGLVGLSWAFLRAGAHNVIGALWEVNDASTPLLMDRLYSELAAGSRPDAALRAAKLRLIHSSGVYRKPLYWAAFQIYAGTTS</sequence>
<dbReference type="Proteomes" id="UP000538666">
    <property type="component" value="Unassembled WGS sequence"/>
</dbReference>
<feature type="domain" description="CHAT" evidence="1">
    <location>
        <begin position="404"/>
        <end position="682"/>
    </location>
</feature>
<comment type="caution">
    <text evidence="3">The sequence shown here is derived from an EMBL/GenBank/DDBJ whole genome shotgun (WGS) entry which is preliminary data.</text>
</comment>
<dbReference type="InterPro" id="IPR024983">
    <property type="entry name" value="CHAT_dom"/>
</dbReference>
<dbReference type="InterPro" id="IPR041617">
    <property type="entry name" value="TPR_MalT"/>
</dbReference>
<organism evidence="3 4">
    <name type="scientific">Silvibacterium bohemicum</name>
    <dbReference type="NCBI Taxonomy" id="1577686"/>
    <lineage>
        <taxon>Bacteria</taxon>
        <taxon>Pseudomonadati</taxon>
        <taxon>Acidobacteriota</taxon>
        <taxon>Terriglobia</taxon>
        <taxon>Terriglobales</taxon>
        <taxon>Acidobacteriaceae</taxon>
        <taxon>Silvibacterium</taxon>
    </lineage>
</organism>
<evidence type="ECO:0000259" key="1">
    <source>
        <dbReference type="Pfam" id="PF12770"/>
    </source>
</evidence>